<sequence>MSKLAVHKGIPYEEKRLRQWLEEDGKVVIQIKRDEIRCVVEIVPCEEVNHQHEAGVCHPSGLAVRYTSASGKPLYNLSCFDQHWLDFSARTGKRKIDCGVSINDSFDLTRRTVMAKTKQYDLSGNTVNTIAGEKKKDPPHYVGPLRAMFWLYDVIDHYGTYADRRRDMAKYAMDFPSFLACPETFVIESGNSDTVIPQCEIDRAVAEVESHFQQALDCKHEGLMIKRFYHFWEPRRTTNWMKMKPEAEVDVEIIGYVEGKGEFAGLVGSLTGRAEDGSTVDFSGFTLELRRAISADFESYLGRWCEVQYMQRDAQGGYRHPRFFRFHPDK</sequence>
<dbReference type="SUPFAM" id="SSF56091">
    <property type="entry name" value="DNA ligase/mRNA capping enzyme, catalytic domain"/>
    <property type="match status" value="1"/>
</dbReference>
<dbReference type="GO" id="GO:0006260">
    <property type="term" value="P:DNA replication"/>
    <property type="evidence" value="ECO:0007669"/>
    <property type="project" value="UniProtKB-KW"/>
</dbReference>
<organism evidence="7 8">
    <name type="scientific">Klebsiella phage KYP</name>
    <dbReference type="NCBI Taxonomy" id="2961977"/>
    <lineage>
        <taxon>Viruses</taxon>
        <taxon>Duplodnaviria</taxon>
        <taxon>Heunggongvirae</taxon>
        <taxon>Uroviricota</taxon>
        <taxon>Caudoviricetes</taxon>
        <taxon>Autographivirales</taxon>
        <taxon>Autonotataviridae</taxon>
        <taxon>Melnykvirinae</taxon>
        <taxon>Cullenvirus</taxon>
        <taxon>Cullenvirus KYP</taxon>
    </lineage>
</organism>
<evidence type="ECO:0000313" key="7">
    <source>
        <dbReference type="EMBL" id="UZT29428.1"/>
    </source>
</evidence>
<protein>
    <submittedName>
        <fullName evidence="7">ATP dependent DNA ligase</fullName>
    </submittedName>
</protein>
<dbReference type="InterPro" id="IPR016059">
    <property type="entry name" value="DNA_ligase_ATP-dep_CS"/>
</dbReference>
<dbReference type="Gene3D" id="2.40.50.140">
    <property type="entry name" value="Nucleic acid-binding proteins"/>
    <property type="match status" value="1"/>
</dbReference>
<dbReference type="InterPro" id="IPR029319">
    <property type="entry name" value="DNA_ligase_OB"/>
</dbReference>
<keyword evidence="8" id="KW-1185">Reference proteome</keyword>
<proteinExistence type="inferred from homology"/>
<evidence type="ECO:0000259" key="6">
    <source>
        <dbReference type="Pfam" id="PF14743"/>
    </source>
</evidence>
<dbReference type="PANTHER" id="PTHR47810:SF5">
    <property type="entry name" value="LIGASE, PUTATIVE-RELATED"/>
    <property type="match status" value="1"/>
</dbReference>
<dbReference type="SUPFAM" id="SSF50249">
    <property type="entry name" value="Nucleic acid-binding proteins"/>
    <property type="match status" value="1"/>
</dbReference>
<dbReference type="PROSITE" id="PS00333">
    <property type="entry name" value="DNA_LIGASE_A2"/>
    <property type="match status" value="1"/>
</dbReference>
<evidence type="ECO:0000256" key="3">
    <source>
        <dbReference type="ARBA" id="ARBA00022705"/>
    </source>
</evidence>
<keyword evidence="2 7" id="KW-0436">Ligase</keyword>
<dbReference type="InterPro" id="IPR012340">
    <property type="entry name" value="NA-bd_OB-fold"/>
</dbReference>
<dbReference type="GO" id="GO:0006281">
    <property type="term" value="P:DNA repair"/>
    <property type="evidence" value="ECO:0007669"/>
    <property type="project" value="UniProtKB-KW"/>
</dbReference>
<dbReference type="Pfam" id="PF14743">
    <property type="entry name" value="DNA_ligase_OB_2"/>
    <property type="match status" value="1"/>
</dbReference>
<comment type="similarity">
    <text evidence="1">Belongs to the ATP-dependent DNA ligase family.</text>
</comment>
<dbReference type="Gene3D" id="3.30.470.30">
    <property type="entry name" value="DNA ligase/mRNA capping enzyme"/>
    <property type="match status" value="1"/>
</dbReference>
<dbReference type="Proteomes" id="UP001163047">
    <property type="component" value="Segment"/>
</dbReference>
<evidence type="ECO:0000313" key="8">
    <source>
        <dbReference type="Proteomes" id="UP001163047"/>
    </source>
</evidence>
<evidence type="ECO:0000256" key="1">
    <source>
        <dbReference type="ARBA" id="ARBA00007572"/>
    </source>
</evidence>
<keyword evidence="4" id="KW-0227">DNA damage</keyword>
<dbReference type="EMBL" id="ON755176">
    <property type="protein sequence ID" value="UZT29428.1"/>
    <property type="molecule type" value="Genomic_DNA"/>
</dbReference>
<reference evidence="7" key="1">
    <citation type="submission" date="2022-06" db="EMBL/GenBank/DDBJ databases">
        <authorList>
            <person name="Wang S."/>
            <person name="Li X."/>
            <person name="Zhang F."/>
            <person name="Chen Y."/>
            <person name="Duan X."/>
            <person name="Mirmiran S.D."/>
            <person name="Li X."/>
            <person name="Qian P."/>
        </authorList>
    </citation>
    <scope>NUCLEOTIDE SEQUENCE</scope>
</reference>
<name>A0A9E8JZJ9_9CAUD</name>
<dbReference type="GO" id="GO:0003909">
    <property type="term" value="F:DNA ligase activity"/>
    <property type="evidence" value="ECO:0007669"/>
    <property type="project" value="InterPro"/>
</dbReference>
<dbReference type="InterPro" id="IPR050326">
    <property type="entry name" value="NAD_dep_DNA_ligaseB"/>
</dbReference>
<evidence type="ECO:0000256" key="2">
    <source>
        <dbReference type="ARBA" id="ARBA00022598"/>
    </source>
</evidence>
<keyword evidence="5" id="KW-0234">DNA repair</keyword>
<evidence type="ECO:0000256" key="4">
    <source>
        <dbReference type="ARBA" id="ARBA00022763"/>
    </source>
</evidence>
<keyword evidence="3" id="KW-0235">DNA replication</keyword>
<feature type="domain" description="DNA ligase OB-like" evidence="6">
    <location>
        <begin position="258"/>
        <end position="326"/>
    </location>
</feature>
<dbReference type="PANTHER" id="PTHR47810">
    <property type="entry name" value="DNA LIGASE"/>
    <property type="match status" value="1"/>
</dbReference>
<accession>A0A9E8JZJ9</accession>
<evidence type="ECO:0000256" key="5">
    <source>
        <dbReference type="ARBA" id="ARBA00023204"/>
    </source>
</evidence>